<dbReference type="GeneID" id="70179628"/>
<dbReference type="InterPro" id="IPR001138">
    <property type="entry name" value="Zn2Cys6_DnaBD"/>
</dbReference>
<dbReference type="EMBL" id="JAGTJQ010000006">
    <property type="protein sequence ID" value="KAH7029491.1"/>
    <property type="molecule type" value="Genomic_DNA"/>
</dbReference>
<dbReference type="GO" id="GO:0005634">
    <property type="term" value="C:nucleus"/>
    <property type="evidence" value="ECO:0007669"/>
    <property type="project" value="TreeGrafter"/>
</dbReference>
<gene>
    <name evidence="7" type="ORF">B0I36DRAFT_244724</name>
</gene>
<dbReference type="PROSITE" id="PS50048">
    <property type="entry name" value="ZN2_CY6_FUNGAL_2"/>
    <property type="match status" value="1"/>
</dbReference>
<sequence>MSSRKPPLAAALAARACVNCQKRKSRCARSNIAGEPCAYCSRAGKACSFQEPPRRTALTRDNLTAAQLECSRLRRLVRALQPDLDIDAALLDHSSTPETSSIANTASINVQSSSREPAYWVEERHGFEWHEGPDSPAIDEDGSSPALREDGMALFPTANSGYLGSSSGSDLIKDIAPFLPTPFPTSTQGFSHSLPSPKADESLSSHAMQSRLVDAYFVYYNTSFPILHEKTFREQLASQHRPPSTSIWRVVHRMVLAIGHWISTTNRSGDLSPYYAAARSRLSVQALESGTMATVQAFLLMGNYLQKNDRPNTAYNLIGIAHRMALGLGLHREPLHPSNDLLQERRRQLFWITFCFDCGFNITTGRPSSLYEGVVDCRLPQNIDDREVNLNSSAPDAVQVPTTYSALIAQSELVRLSATIYTEFLQAKTANTKIEYQVAEAMDQQLKHWRNALPTYFTSPNVPTWFLGPRAIVLWKEQNLRILLWRGSKPRHGFLAHKITAESRCRDAAMQTIHDIASFCTSNPGIMHLGITWYATYFLFQAALILEVGLPRENPNDTFHQDMPDLSGADDKGALEISVAAARNCLAMLGPSNISAKRCQDLLERVHELSTQMRNSQVQGIQQLPSQANVVPSTTSERAPGSGEDFPSASPPGIFSYPDFGANDEFHLAFGDFAADHTLRMLIDQTYADILGAGHLNDIFQDGVTSQNASR</sequence>
<dbReference type="CDD" id="cd00067">
    <property type="entry name" value="GAL4"/>
    <property type="match status" value="1"/>
</dbReference>
<keyword evidence="2" id="KW-0805">Transcription regulation</keyword>
<keyword evidence="1" id="KW-0479">Metal-binding</keyword>
<comment type="caution">
    <text evidence="7">The sequence shown here is derived from an EMBL/GenBank/DDBJ whole genome shotgun (WGS) entry which is preliminary data.</text>
</comment>
<keyword evidence="4" id="KW-0539">Nucleus</keyword>
<dbReference type="GO" id="GO:0008270">
    <property type="term" value="F:zinc ion binding"/>
    <property type="evidence" value="ECO:0007669"/>
    <property type="project" value="InterPro"/>
</dbReference>
<dbReference type="Proteomes" id="UP000756346">
    <property type="component" value="Unassembled WGS sequence"/>
</dbReference>
<name>A0A9P8Y4F4_9PEZI</name>
<dbReference type="CDD" id="cd12148">
    <property type="entry name" value="fungal_TF_MHR"/>
    <property type="match status" value="1"/>
</dbReference>
<dbReference type="Pfam" id="PF04082">
    <property type="entry name" value="Fungal_trans"/>
    <property type="match status" value="1"/>
</dbReference>
<evidence type="ECO:0000313" key="8">
    <source>
        <dbReference type="Proteomes" id="UP000756346"/>
    </source>
</evidence>
<dbReference type="GO" id="GO:0006351">
    <property type="term" value="P:DNA-templated transcription"/>
    <property type="evidence" value="ECO:0007669"/>
    <property type="project" value="InterPro"/>
</dbReference>
<feature type="region of interest" description="Disordered" evidence="5">
    <location>
        <begin position="628"/>
        <end position="651"/>
    </location>
</feature>
<dbReference type="AlphaFoldDB" id="A0A9P8Y4F4"/>
<dbReference type="PANTHER" id="PTHR47424">
    <property type="entry name" value="REGULATORY PROTEIN GAL4"/>
    <property type="match status" value="1"/>
</dbReference>
<evidence type="ECO:0000256" key="4">
    <source>
        <dbReference type="ARBA" id="ARBA00023242"/>
    </source>
</evidence>
<dbReference type="SMART" id="SM00066">
    <property type="entry name" value="GAL4"/>
    <property type="match status" value="1"/>
</dbReference>
<dbReference type="SUPFAM" id="SSF57701">
    <property type="entry name" value="Zn2/Cys6 DNA-binding domain"/>
    <property type="match status" value="1"/>
</dbReference>
<protein>
    <submittedName>
        <fullName evidence="7">Fungal-specific transcription factor domain-containing protein</fullName>
    </submittedName>
</protein>
<dbReference type="GO" id="GO:0000435">
    <property type="term" value="P:positive regulation of transcription from RNA polymerase II promoter by galactose"/>
    <property type="evidence" value="ECO:0007669"/>
    <property type="project" value="TreeGrafter"/>
</dbReference>
<evidence type="ECO:0000313" key="7">
    <source>
        <dbReference type="EMBL" id="KAH7029491.1"/>
    </source>
</evidence>
<evidence type="ECO:0000256" key="5">
    <source>
        <dbReference type="SAM" id="MobiDB-lite"/>
    </source>
</evidence>
<dbReference type="InterPro" id="IPR007219">
    <property type="entry name" value="XnlR_reg_dom"/>
</dbReference>
<dbReference type="InterPro" id="IPR051127">
    <property type="entry name" value="Fungal_SecMet_Regulators"/>
</dbReference>
<keyword evidence="3" id="KW-0804">Transcription</keyword>
<dbReference type="PANTHER" id="PTHR47424:SF2">
    <property type="entry name" value="TRANSCRIPTION FACTOR DOMAIN-CONTAINING PROTEIN-RELATED"/>
    <property type="match status" value="1"/>
</dbReference>
<evidence type="ECO:0000259" key="6">
    <source>
        <dbReference type="PROSITE" id="PS50048"/>
    </source>
</evidence>
<dbReference type="RefSeq" id="XP_046011779.1">
    <property type="nucleotide sequence ID" value="XM_046150082.1"/>
</dbReference>
<dbReference type="GO" id="GO:0000981">
    <property type="term" value="F:DNA-binding transcription factor activity, RNA polymerase II-specific"/>
    <property type="evidence" value="ECO:0007669"/>
    <property type="project" value="InterPro"/>
</dbReference>
<organism evidence="7 8">
    <name type="scientific">Microdochium trichocladiopsis</name>
    <dbReference type="NCBI Taxonomy" id="1682393"/>
    <lineage>
        <taxon>Eukaryota</taxon>
        <taxon>Fungi</taxon>
        <taxon>Dikarya</taxon>
        <taxon>Ascomycota</taxon>
        <taxon>Pezizomycotina</taxon>
        <taxon>Sordariomycetes</taxon>
        <taxon>Xylariomycetidae</taxon>
        <taxon>Xylariales</taxon>
        <taxon>Microdochiaceae</taxon>
        <taxon>Microdochium</taxon>
    </lineage>
</organism>
<dbReference type="GO" id="GO:0000978">
    <property type="term" value="F:RNA polymerase II cis-regulatory region sequence-specific DNA binding"/>
    <property type="evidence" value="ECO:0007669"/>
    <property type="project" value="TreeGrafter"/>
</dbReference>
<keyword evidence="8" id="KW-1185">Reference proteome</keyword>
<dbReference type="Pfam" id="PF00172">
    <property type="entry name" value="Zn_clus"/>
    <property type="match status" value="1"/>
</dbReference>
<feature type="domain" description="Zn(2)-C6 fungal-type" evidence="6">
    <location>
        <begin position="16"/>
        <end position="49"/>
    </location>
</feature>
<feature type="compositionally biased region" description="Polar residues" evidence="5">
    <location>
        <begin position="628"/>
        <end position="637"/>
    </location>
</feature>
<evidence type="ECO:0000256" key="1">
    <source>
        <dbReference type="ARBA" id="ARBA00022723"/>
    </source>
</evidence>
<evidence type="ECO:0000256" key="2">
    <source>
        <dbReference type="ARBA" id="ARBA00023015"/>
    </source>
</evidence>
<reference evidence="7" key="1">
    <citation type="journal article" date="2021" name="Nat. Commun.">
        <title>Genetic determinants of endophytism in the Arabidopsis root mycobiome.</title>
        <authorList>
            <person name="Mesny F."/>
            <person name="Miyauchi S."/>
            <person name="Thiergart T."/>
            <person name="Pickel B."/>
            <person name="Atanasova L."/>
            <person name="Karlsson M."/>
            <person name="Huettel B."/>
            <person name="Barry K.W."/>
            <person name="Haridas S."/>
            <person name="Chen C."/>
            <person name="Bauer D."/>
            <person name="Andreopoulos W."/>
            <person name="Pangilinan J."/>
            <person name="LaButti K."/>
            <person name="Riley R."/>
            <person name="Lipzen A."/>
            <person name="Clum A."/>
            <person name="Drula E."/>
            <person name="Henrissat B."/>
            <person name="Kohler A."/>
            <person name="Grigoriev I.V."/>
            <person name="Martin F.M."/>
            <person name="Hacquard S."/>
        </authorList>
    </citation>
    <scope>NUCLEOTIDE SEQUENCE</scope>
    <source>
        <strain evidence="7">MPI-CAGE-CH-0230</strain>
    </source>
</reference>
<dbReference type="Gene3D" id="4.10.240.10">
    <property type="entry name" value="Zn(2)-C6 fungal-type DNA-binding domain"/>
    <property type="match status" value="1"/>
</dbReference>
<dbReference type="InterPro" id="IPR036864">
    <property type="entry name" value="Zn2-C6_fun-type_DNA-bd_sf"/>
</dbReference>
<proteinExistence type="predicted"/>
<accession>A0A9P8Y4F4</accession>
<dbReference type="OrthoDB" id="3364175at2759"/>
<evidence type="ECO:0000256" key="3">
    <source>
        <dbReference type="ARBA" id="ARBA00023163"/>
    </source>
</evidence>
<dbReference type="SMART" id="SM00906">
    <property type="entry name" value="Fungal_trans"/>
    <property type="match status" value="1"/>
</dbReference>